<dbReference type="EMBL" id="DTHV01000087">
    <property type="protein sequence ID" value="HGW60329.1"/>
    <property type="molecule type" value="Genomic_DNA"/>
</dbReference>
<evidence type="ECO:0000256" key="3">
    <source>
        <dbReference type="ARBA" id="ARBA00022722"/>
    </source>
</evidence>
<evidence type="ECO:0000256" key="6">
    <source>
        <dbReference type="ARBA" id="ARBA00024207"/>
    </source>
</evidence>
<dbReference type="InterPro" id="IPR037038">
    <property type="entry name" value="HepT-like_sf"/>
</dbReference>
<organism evidence="7">
    <name type="scientific">Caldisericum exile</name>
    <dbReference type="NCBI Taxonomy" id="693075"/>
    <lineage>
        <taxon>Bacteria</taxon>
        <taxon>Pseudomonadati</taxon>
        <taxon>Caldisericota/Cryosericota group</taxon>
        <taxon>Caldisericota</taxon>
        <taxon>Caldisericia</taxon>
        <taxon>Caldisericales</taxon>
        <taxon>Caldisericaceae</taxon>
        <taxon>Caldisericum</taxon>
    </lineage>
</organism>
<comment type="caution">
    <text evidence="7">The sequence shown here is derived from an EMBL/GenBank/DDBJ whole genome shotgun (WGS) entry which is preliminary data.</text>
</comment>
<dbReference type="GO" id="GO:0000166">
    <property type="term" value="F:nucleotide binding"/>
    <property type="evidence" value="ECO:0007669"/>
    <property type="project" value="UniProtKB-KW"/>
</dbReference>
<proteinExistence type="inferred from homology"/>
<evidence type="ECO:0000256" key="4">
    <source>
        <dbReference type="ARBA" id="ARBA00022741"/>
    </source>
</evidence>
<reference evidence="7" key="1">
    <citation type="journal article" date="2020" name="mSystems">
        <title>Genome- and Community-Level Interaction Insights into Carbon Utilization and Element Cycling Functions of Hydrothermarchaeota in Hydrothermal Sediment.</title>
        <authorList>
            <person name="Zhou Z."/>
            <person name="Liu Y."/>
            <person name="Xu W."/>
            <person name="Pan J."/>
            <person name="Luo Z.H."/>
            <person name="Li M."/>
        </authorList>
    </citation>
    <scope>NUCLEOTIDE SEQUENCE [LARGE SCALE GENOMIC DNA]</scope>
    <source>
        <strain evidence="7">SpSt-794</strain>
    </source>
</reference>
<evidence type="ECO:0000256" key="1">
    <source>
        <dbReference type="ARBA" id="ARBA00022553"/>
    </source>
</evidence>
<keyword evidence="3" id="KW-0540">Nuclease</keyword>
<dbReference type="GO" id="GO:0110001">
    <property type="term" value="C:toxin-antitoxin complex"/>
    <property type="evidence" value="ECO:0007669"/>
    <property type="project" value="InterPro"/>
</dbReference>
<keyword evidence="1" id="KW-0597">Phosphoprotein</keyword>
<gene>
    <name evidence="7" type="ORF">ENV82_02725</name>
</gene>
<keyword evidence="5" id="KW-0378">Hydrolase</keyword>
<evidence type="ECO:0000313" key="7">
    <source>
        <dbReference type="EMBL" id="HGW60329.1"/>
    </source>
</evidence>
<keyword evidence="4" id="KW-0547">Nucleotide-binding</keyword>
<protein>
    <submittedName>
        <fullName evidence="7">DUF86 domain-containing protein</fullName>
    </submittedName>
</protein>
<keyword evidence="2" id="KW-1277">Toxin-antitoxin system</keyword>
<dbReference type="Pfam" id="PF01934">
    <property type="entry name" value="HepT-like"/>
    <property type="match status" value="1"/>
</dbReference>
<dbReference type="GO" id="GO:0004540">
    <property type="term" value="F:RNA nuclease activity"/>
    <property type="evidence" value="ECO:0007669"/>
    <property type="project" value="InterPro"/>
</dbReference>
<dbReference type="PANTHER" id="PTHR34139:SF1">
    <property type="entry name" value="RNASE MJ1380-RELATED"/>
    <property type="match status" value="1"/>
</dbReference>
<evidence type="ECO:0000256" key="5">
    <source>
        <dbReference type="ARBA" id="ARBA00022801"/>
    </source>
</evidence>
<evidence type="ECO:0000256" key="2">
    <source>
        <dbReference type="ARBA" id="ARBA00022649"/>
    </source>
</evidence>
<dbReference type="AlphaFoldDB" id="A0A7C4U0J6"/>
<dbReference type="InterPro" id="IPR008201">
    <property type="entry name" value="HepT-like"/>
</dbReference>
<comment type="similarity">
    <text evidence="6">Belongs to the HepT RNase toxin family.</text>
</comment>
<dbReference type="PANTHER" id="PTHR34139">
    <property type="entry name" value="UPF0331 PROTEIN MJ0127"/>
    <property type="match status" value="1"/>
</dbReference>
<dbReference type="Gene3D" id="1.20.120.580">
    <property type="entry name" value="bsu32300-like"/>
    <property type="match status" value="1"/>
</dbReference>
<dbReference type="GO" id="GO:0016787">
    <property type="term" value="F:hydrolase activity"/>
    <property type="evidence" value="ECO:0007669"/>
    <property type="project" value="UniProtKB-KW"/>
</dbReference>
<sequence length="116" mass="13789">MKRDIKHFVKDILDSINKINEFIGDMNFDEFVNDDKTSSAVIRKLEIIGEATKNIPKDIQDKCPQIPWSDMARMRDKIIHFYHGVDYEIVWKVIKERLPEIKMEIEKLLISLKEEI</sequence>
<dbReference type="InterPro" id="IPR051813">
    <property type="entry name" value="HepT_RNase_toxin"/>
</dbReference>
<name>A0A7C4U0J6_9BACT</name>
<accession>A0A7C4U0J6</accession>